<dbReference type="AlphaFoldDB" id="A0AAV6UX14"/>
<keyword evidence="1" id="KW-0732">Signal</keyword>
<name>A0AAV6UX14_9ARAC</name>
<dbReference type="PANTHER" id="PTHR33964">
    <property type="entry name" value="RE45066P-RELATED"/>
    <property type="match status" value="1"/>
</dbReference>
<proteinExistence type="predicted"/>
<protein>
    <submittedName>
        <fullName evidence="2">Uncharacterized protein</fullName>
    </submittedName>
</protein>
<evidence type="ECO:0000313" key="3">
    <source>
        <dbReference type="Proteomes" id="UP000827092"/>
    </source>
</evidence>
<comment type="caution">
    <text evidence="2">The sequence shown here is derived from an EMBL/GenBank/DDBJ whole genome shotgun (WGS) entry which is preliminary data.</text>
</comment>
<feature type="signal peptide" evidence="1">
    <location>
        <begin position="1"/>
        <end position="23"/>
    </location>
</feature>
<dbReference type="PANTHER" id="PTHR33964:SF1">
    <property type="entry name" value="RE45066P"/>
    <property type="match status" value="1"/>
</dbReference>
<dbReference type="Proteomes" id="UP000827092">
    <property type="component" value="Unassembled WGS sequence"/>
</dbReference>
<feature type="chain" id="PRO_5043809463" evidence="1">
    <location>
        <begin position="24"/>
        <end position="234"/>
    </location>
</feature>
<sequence>MDIYLLTALFSLSALVFPYVVVGQSCEQSYYERCLKQLIEFTDRGDLLFASSPQLLQQECVQAQSALGCLTRYAKKCLPPEERTQFTDGIAGPSKVTLGLCTDETGFRSRYIQSLPCLKNMSEGLHYCKEKYDRNQKDIILVEYEDKTHLQCCSFDGYRRCLRMLLETQDDCRESTASVVDEIATRMGGVYSEDVCTEYFEKCTGGSSYSVRTDASKYLILVASLIFLCSKFIV</sequence>
<accession>A0AAV6UX14</accession>
<gene>
    <name evidence="2" type="ORF">JTE90_009904</name>
</gene>
<organism evidence="2 3">
    <name type="scientific">Oedothorax gibbosus</name>
    <dbReference type="NCBI Taxonomy" id="931172"/>
    <lineage>
        <taxon>Eukaryota</taxon>
        <taxon>Metazoa</taxon>
        <taxon>Ecdysozoa</taxon>
        <taxon>Arthropoda</taxon>
        <taxon>Chelicerata</taxon>
        <taxon>Arachnida</taxon>
        <taxon>Araneae</taxon>
        <taxon>Araneomorphae</taxon>
        <taxon>Entelegynae</taxon>
        <taxon>Araneoidea</taxon>
        <taxon>Linyphiidae</taxon>
        <taxon>Erigoninae</taxon>
        <taxon>Oedothorax</taxon>
    </lineage>
</organism>
<evidence type="ECO:0000313" key="2">
    <source>
        <dbReference type="EMBL" id="KAG8188030.1"/>
    </source>
</evidence>
<keyword evidence="3" id="KW-1185">Reference proteome</keyword>
<dbReference type="EMBL" id="JAFNEN010000251">
    <property type="protein sequence ID" value="KAG8188030.1"/>
    <property type="molecule type" value="Genomic_DNA"/>
</dbReference>
<reference evidence="2 3" key="1">
    <citation type="journal article" date="2022" name="Nat. Ecol. Evol.">
        <title>A masculinizing supergene underlies an exaggerated male reproductive morph in a spider.</title>
        <authorList>
            <person name="Hendrickx F."/>
            <person name="De Corte Z."/>
            <person name="Sonet G."/>
            <person name="Van Belleghem S.M."/>
            <person name="Kostlbacher S."/>
            <person name="Vangestel C."/>
        </authorList>
    </citation>
    <scope>NUCLEOTIDE SEQUENCE [LARGE SCALE GENOMIC DNA]</scope>
    <source>
        <strain evidence="2">W744_W776</strain>
    </source>
</reference>
<evidence type="ECO:0000256" key="1">
    <source>
        <dbReference type="SAM" id="SignalP"/>
    </source>
</evidence>